<feature type="transmembrane region" description="Helical" evidence="11">
    <location>
        <begin position="556"/>
        <end position="577"/>
    </location>
</feature>
<dbReference type="AlphaFoldDB" id="A0AA36JCR5"/>
<keyword evidence="4" id="KW-0813">Transport</keyword>
<dbReference type="InterPro" id="IPR039156">
    <property type="entry name" value="PHAF1/BROMI"/>
</dbReference>
<dbReference type="Proteomes" id="UP001178507">
    <property type="component" value="Unassembled WGS sequence"/>
</dbReference>
<dbReference type="GO" id="GO:0005886">
    <property type="term" value="C:plasma membrane"/>
    <property type="evidence" value="ECO:0007669"/>
    <property type="project" value="UniProtKB-SubCell"/>
</dbReference>
<comment type="caution">
    <text evidence="12">The sequence shown here is derived from an EMBL/GenBank/DDBJ whole genome shotgun (WGS) entry which is preliminary data.</text>
</comment>
<reference evidence="12" key="1">
    <citation type="submission" date="2023-08" db="EMBL/GenBank/DDBJ databases">
        <authorList>
            <person name="Chen Y."/>
            <person name="Shah S."/>
            <person name="Dougan E. K."/>
            <person name="Thang M."/>
            <person name="Chan C."/>
        </authorList>
    </citation>
    <scope>NUCLEOTIDE SEQUENCE</scope>
</reference>
<dbReference type="PANTHER" id="PTHR13465">
    <property type="entry name" value="UPF0183 PROTEIN"/>
    <property type="match status" value="1"/>
</dbReference>
<dbReference type="GO" id="GO:0032217">
    <property type="term" value="F:riboflavin transmembrane transporter activity"/>
    <property type="evidence" value="ECO:0007669"/>
    <property type="project" value="InterPro"/>
</dbReference>
<dbReference type="EMBL" id="CAUJNA010003487">
    <property type="protein sequence ID" value="CAJ1403259.1"/>
    <property type="molecule type" value="Genomic_DNA"/>
</dbReference>
<dbReference type="PANTHER" id="PTHR13465:SF2">
    <property type="entry name" value="PHAGOSOME ASSEMBLY FACTOR 1"/>
    <property type="match status" value="1"/>
</dbReference>
<evidence type="ECO:0000256" key="8">
    <source>
        <dbReference type="ARBA" id="ARBA00023136"/>
    </source>
</evidence>
<evidence type="ECO:0000256" key="7">
    <source>
        <dbReference type="ARBA" id="ARBA00022989"/>
    </source>
</evidence>
<evidence type="ECO:0000256" key="11">
    <source>
        <dbReference type="SAM" id="Phobius"/>
    </source>
</evidence>
<name>A0AA36JCR5_9DINO</name>
<accession>A0AA36JCR5</accession>
<evidence type="ECO:0000256" key="1">
    <source>
        <dbReference type="ARBA" id="ARBA00000215"/>
    </source>
</evidence>
<comment type="subcellular location">
    <subcellularLocation>
        <location evidence="2">Cell membrane</location>
        <topology evidence="2">Multi-pass membrane protein</topology>
    </subcellularLocation>
</comment>
<evidence type="ECO:0000256" key="6">
    <source>
        <dbReference type="ARBA" id="ARBA00022692"/>
    </source>
</evidence>
<sequence length="860" mass="94660">MGAWSVEPSHRVGAFHLGMGVNEALAVVQKMGSLDFAEFNFDEQRPFAADLVLRLPSWGLQLCFDPYQQDLRLISVRLLPEDAGVSEPEAPEASLLPELTYSGQTLGNPPNLREVYQMFGPTWIGDFRREKAAYLLRYPGLAFEFPLPEDMVDKLAAKGEHPMDLAGRPTPSACWMWVYAAQASLQSPRSVVPIEAVQVSPGKGIRLQGRKLLFGAMPQDVVSDFGPPQQVCVKDVDAFRIHSRTPRSPNLDYYYNYFYLGLDALFDGQTHLLQKIVLHTNPPTHERFSRYTRCFFQLQLQEDSGESEAGGLGKLGSVSKSQLAQLTSLSGKAPCLHMAPESNGDTTKDQSRRQKFVERQKKFHRGSSFLDKALAHENHHRHHEEQKGGVDCGTTFLFTAFGMSSWWVGNAIFAQLPLLVARLPEGQALGTQLSMMAQAGNIFSISYKVIEHHVGAIDAGATVNGMHQVSLFILMLLAVCWDQQVANASLPLLGLAVLAGGLGCLSDLTYWSLVMRHPPPCTKAVGVGMSLGNLVVLALSVLQISGRDVDSPRFGITTFFVIAACFQLLWGFVTLVIQDKLIHTVAWAASLVSESLGKKLVHWVNPMHEKAVALLRAEEGEEASEEKEHPGPEAEGLPHARLILIFEMVNFLVYAATYTLPSILPFVAAAFPAKSQQCHLLLNMMILQSVGDVSGRMLAPTSRSGPLQRRLPFVGAIVLPTCFAALLRAATDSSVVSEHLSYAQASVVLPVLVLFFFFSRGMLVSAVFLQARGVTNSREAAEHLASTMGFCGQMGALTANAARRKKQEGHDRDHIHFGEPLPHLSVRTRVRRGKGQSPCRVWRSAEGIFSWLPAIRFFPF</sequence>
<evidence type="ECO:0000256" key="5">
    <source>
        <dbReference type="ARBA" id="ARBA00022475"/>
    </source>
</evidence>
<comment type="similarity">
    <text evidence="9">Belongs to the PHAF1 family.</text>
</comment>
<keyword evidence="7 11" id="KW-1133">Transmembrane helix</keyword>
<evidence type="ECO:0000256" key="10">
    <source>
        <dbReference type="SAM" id="MobiDB-lite"/>
    </source>
</evidence>
<proteinExistence type="inferred from homology"/>
<dbReference type="InterPro" id="IPR009357">
    <property type="entry name" value="Riboflavin_transptr"/>
</dbReference>
<feature type="transmembrane region" description="Helical" evidence="11">
    <location>
        <begin position="525"/>
        <end position="544"/>
    </location>
</feature>
<evidence type="ECO:0000256" key="9">
    <source>
        <dbReference type="ARBA" id="ARBA00024339"/>
    </source>
</evidence>
<feature type="transmembrane region" description="Helical" evidence="11">
    <location>
        <begin position="651"/>
        <end position="673"/>
    </location>
</feature>
<keyword evidence="13" id="KW-1185">Reference proteome</keyword>
<feature type="transmembrane region" description="Helical" evidence="11">
    <location>
        <begin position="492"/>
        <end position="513"/>
    </location>
</feature>
<keyword evidence="5" id="KW-1003">Cell membrane</keyword>
<evidence type="ECO:0000313" key="13">
    <source>
        <dbReference type="Proteomes" id="UP001178507"/>
    </source>
</evidence>
<keyword evidence="6 11" id="KW-0812">Transmembrane</keyword>
<dbReference type="SUPFAM" id="SSF103473">
    <property type="entry name" value="MFS general substrate transporter"/>
    <property type="match status" value="1"/>
</dbReference>
<evidence type="ECO:0000256" key="3">
    <source>
        <dbReference type="ARBA" id="ARBA00006366"/>
    </source>
</evidence>
<organism evidence="12 13">
    <name type="scientific">Effrenium voratum</name>
    <dbReference type="NCBI Taxonomy" id="2562239"/>
    <lineage>
        <taxon>Eukaryota</taxon>
        <taxon>Sar</taxon>
        <taxon>Alveolata</taxon>
        <taxon>Dinophyceae</taxon>
        <taxon>Suessiales</taxon>
        <taxon>Symbiodiniaceae</taxon>
        <taxon>Effrenium</taxon>
    </lineage>
</organism>
<dbReference type="Pfam" id="PF03676">
    <property type="entry name" value="PHAF1"/>
    <property type="match status" value="1"/>
</dbReference>
<keyword evidence="8 11" id="KW-0472">Membrane</keyword>
<evidence type="ECO:0000313" key="12">
    <source>
        <dbReference type="EMBL" id="CAJ1403259.1"/>
    </source>
</evidence>
<comment type="catalytic activity">
    <reaction evidence="1">
        <text>riboflavin(in) = riboflavin(out)</text>
        <dbReference type="Rhea" id="RHEA:35015"/>
        <dbReference type="ChEBI" id="CHEBI:57986"/>
    </reaction>
</comment>
<comment type="similarity">
    <text evidence="3">Belongs to the riboflavin transporter family.</text>
</comment>
<evidence type="ECO:0000256" key="2">
    <source>
        <dbReference type="ARBA" id="ARBA00004651"/>
    </source>
</evidence>
<evidence type="ECO:0000256" key="4">
    <source>
        <dbReference type="ARBA" id="ARBA00022448"/>
    </source>
</evidence>
<gene>
    <name evidence="12" type="ORF">EVOR1521_LOCUS25974</name>
</gene>
<dbReference type="Pfam" id="PF06237">
    <property type="entry name" value="SLC52_ribofla_tr"/>
    <property type="match status" value="1"/>
</dbReference>
<dbReference type="InterPro" id="IPR036259">
    <property type="entry name" value="MFS_trans_sf"/>
</dbReference>
<feature type="transmembrane region" description="Helical" evidence="11">
    <location>
        <begin position="742"/>
        <end position="769"/>
    </location>
</feature>
<feature type="region of interest" description="Disordered" evidence="10">
    <location>
        <begin position="335"/>
        <end position="354"/>
    </location>
</feature>
<dbReference type="InterPro" id="IPR005373">
    <property type="entry name" value="PHAF1"/>
</dbReference>
<protein>
    <submittedName>
        <fullName evidence="12">Uncharacterized protein</fullName>
    </submittedName>
</protein>